<feature type="region of interest" description="Disordered" evidence="1">
    <location>
        <begin position="1"/>
        <end position="162"/>
    </location>
</feature>
<dbReference type="AlphaFoldDB" id="A0A2N3NH57"/>
<feature type="compositionally biased region" description="Basic and acidic residues" evidence="1">
    <location>
        <begin position="423"/>
        <end position="446"/>
    </location>
</feature>
<feature type="compositionally biased region" description="Low complexity" evidence="1">
    <location>
        <begin position="1"/>
        <end position="26"/>
    </location>
</feature>
<organism evidence="2 3">
    <name type="scientific">Lomentospora prolificans</name>
    <dbReference type="NCBI Taxonomy" id="41688"/>
    <lineage>
        <taxon>Eukaryota</taxon>
        <taxon>Fungi</taxon>
        <taxon>Dikarya</taxon>
        <taxon>Ascomycota</taxon>
        <taxon>Pezizomycotina</taxon>
        <taxon>Sordariomycetes</taxon>
        <taxon>Hypocreomycetidae</taxon>
        <taxon>Microascales</taxon>
        <taxon>Microascaceae</taxon>
        <taxon>Lomentospora</taxon>
    </lineage>
</organism>
<feature type="compositionally biased region" description="Basic and acidic residues" evidence="1">
    <location>
        <begin position="280"/>
        <end position="299"/>
    </location>
</feature>
<dbReference type="VEuPathDB" id="FungiDB:jhhlp_001834"/>
<dbReference type="EMBL" id="NLAX01000006">
    <property type="protein sequence ID" value="PKS11682.1"/>
    <property type="molecule type" value="Genomic_DNA"/>
</dbReference>
<feature type="compositionally biased region" description="Polar residues" evidence="1">
    <location>
        <begin position="484"/>
        <end position="499"/>
    </location>
</feature>
<dbReference type="STRING" id="41688.A0A2N3NH57"/>
<dbReference type="OrthoDB" id="418495at2759"/>
<gene>
    <name evidence="2" type="ORF">jhhlp_001834</name>
</gene>
<dbReference type="InParanoid" id="A0A2N3NH57"/>
<protein>
    <recommendedName>
        <fullName evidence="4">TeaA receptor TeaR</fullName>
    </recommendedName>
</protein>
<accession>A0A2N3NH57</accession>
<feature type="region of interest" description="Disordered" evidence="1">
    <location>
        <begin position="256"/>
        <end position="553"/>
    </location>
</feature>
<evidence type="ECO:0008006" key="4">
    <source>
        <dbReference type="Google" id="ProtNLM"/>
    </source>
</evidence>
<feature type="compositionally biased region" description="Basic and acidic residues" evidence="1">
    <location>
        <begin position="28"/>
        <end position="49"/>
    </location>
</feature>
<feature type="compositionally biased region" description="Polar residues" evidence="1">
    <location>
        <begin position="524"/>
        <end position="536"/>
    </location>
</feature>
<feature type="compositionally biased region" description="Polar residues" evidence="1">
    <location>
        <begin position="364"/>
        <end position="390"/>
    </location>
</feature>
<evidence type="ECO:0000313" key="2">
    <source>
        <dbReference type="EMBL" id="PKS11682.1"/>
    </source>
</evidence>
<feature type="region of interest" description="Disordered" evidence="1">
    <location>
        <begin position="182"/>
        <end position="229"/>
    </location>
</feature>
<evidence type="ECO:0000313" key="3">
    <source>
        <dbReference type="Proteomes" id="UP000233524"/>
    </source>
</evidence>
<proteinExistence type="predicted"/>
<comment type="caution">
    <text evidence="2">The sequence shown here is derived from an EMBL/GenBank/DDBJ whole genome shotgun (WGS) entry which is preliminary data.</text>
</comment>
<feature type="compositionally biased region" description="Polar residues" evidence="1">
    <location>
        <begin position="89"/>
        <end position="112"/>
    </location>
</feature>
<evidence type="ECO:0000256" key="1">
    <source>
        <dbReference type="SAM" id="MobiDB-lite"/>
    </source>
</evidence>
<dbReference type="Proteomes" id="UP000233524">
    <property type="component" value="Unassembled WGS sequence"/>
</dbReference>
<keyword evidence="3" id="KW-1185">Reference proteome</keyword>
<feature type="compositionally biased region" description="Pro residues" evidence="1">
    <location>
        <begin position="507"/>
        <end position="523"/>
    </location>
</feature>
<sequence length="559" mass="60754">MAAISATRTHTTTATTTSTLTPPSSSQEEDRSWGEYSTKPRLEVRDKKNSYAVEDATNGGHSSTSHHGTTDDYTPHMTNGDFEVRKPATNGSVYSGQSGHRAQDSLNRTSPPYGSGAEPAKMNGAAHFDAHTDRPPARRTVSSSATDRRKVGEAEGPDDDSKWIHRDKLALIESQELQAAGIILPRQRMPSRARRAHDAAGPARASDASLTDRPGMSRSRANSFADQRPTDIEIPAWDLRLPDEIIAEASKGFMTPTGLAKGATRIPVAKLSPAPIPLDYLERDSPSARKLSSSDDLGKNGDSISYPKPRSRSASVKLDNITPPGTAVPVKRSATDVSPKKAASGPGRRPSGRAASTGRPKTRSGPNKDSTSSAGTRPSTRSGDLTSTSKQPERDPPWLVSAYQPDPRLPPDQQLLPTVARRLQQERWEKEGKFGNVYDKEFRPLTDDGFLQPPEKREPEPQPDEPEPEQQQPNEWPLKGDAGRSQTPKLGINSYSTMPKISDKPPQLSPLPSPRTPGMPPQHQPLSPQSVSRMSHQQQQQPQEQTKQKEGGCGCCIVM</sequence>
<name>A0A2N3NH57_9PEZI</name>
<feature type="compositionally biased region" description="Basic and acidic residues" evidence="1">
    <location>
        <begin position="146"/>
        <end position="162"/>
    </location>
</feature>
<reference evidence="2 3" key="1">
    <citation type="journal article" date="2017" name="G3 (Bethesda)">
        <title>First Draft Genome Sequence of the Pathogenic Fungus Lomentospora prolificans (Formerly Scedosporium prolificans).</title>
        <authorList>
            <person name="Luo R."/>
            <person name="Zimin A."/>
            <person name="Workman R."/>
            <person name="Fan Y."/>
            <person name="Pertea G."/>
            <person name="Grossman N."/>
            <person name="Wear M.P."/>
            <person name="Jia B."/>
            <person name="Miller H."/>
            <person name="Casadevall A."/>
            <person name="Timp W."/>
            <person name="Zhang S.X."/>
            <person name="Salzberg S.L."/>
        </authorList>
    </citation>
    <scope>NUCLEOTIDE SEQUENCE [LARGE SCALE GENOMIC DNA]</scope>
    <source>
        <strain evidence="2 3">JHH-5317</strain>
    </source>
</reference>